<dbReference type="PANTHER" id="PTHR12409:SF0">
    <property type="entry name" value="PREFOLDIN SUBUNIT 3"/>
    <property type="match status" value="1"/>
</dbReference>
<dbReference type="InterPro" id="IPR016655">
    <property type="entry name" value="PFD3"/>
</dbReference>
<dbReference type="GO" id="GO:0005737">
    <property type="term" value="C:cytoplasm"/>
    <property type="evidence" value="ECO:0007669"/>
    <property type="project" value="TreeGrafter"/>
</dbReference>
<evidence type="ECO:0000256" key="7">
    <source>
        <dbReference type="SAM" id="Coils"/>
    </source>
</evidence>
<evidence type="ECO:0000256" key="1">
    <source>
        <dbReference type="ARBA" id="ARBA00010048"/>
    </source>
</evidence>
<keyword evidence="8" id="KW-1185">Reference proteome</keyword>
<comment type="similarity">
    <text evidence="1">Belongs to the prefoldin subunit alpha family.</text>
</comment>
<proteinExistence type="inferred from homology"/>
<name>A0A6P3VA55_OCTDE</name>
<reference evidence="9" key="1">
    <citation type="submission" date="2025-08" db="UniProtKB">
        <authorList>
            <consortium name="RefSeq"/>
        </authorList>
    </citation>
    <scope>IDENTIFICATION</scope>
</reference>
<evidence type="ECO:0000256" key="4">
    <source>
        <dbReference type="ARBA" id="ARBA00062055"/>
    </source>
</evidence>
<evidence type="ECO:0000313" key="8">
    <source>
        <dbReference type="Proteomes" id="UP000515203"/>
    </source>
</evidence>
<evidence type="ECO:0000313" key="9">
    <source>
        <dbReference type="RefSeq" id="XP_012369377.1"/>
    </source>
</evidence>
<dbReference type="AlphaFoldDB" id="A0A6P3VA55"/>
<dbReference type="RefSeq" id="XP_012369377.1">
    <property type="nucleotide sequence ID" value="XM_012513923.1"/>
</dbReference>
<accession>A0A6P3VA55</accession>
<dbReference type="Proteomes" id="UP000515203">
    <property type="component" value="Unplaced"/>
</dbReference>
<dbReference type="GO" id="GO:0016272">
    <property type="term" value="C:prefoldin complex"/>
    <property type="evidence" value="ECO:0007669"/>
    <property type="project" value="InterPro"/>
</dbReference>
<sequence length="158" mass="18377">MKQPGNETADTVLKKLDEQYQKYQFIELNLAQKKQTKRKKGEISDIKQISRNYKIHTEGEKKPTVSLETRFLLHCKASIPPTDKVVLWLGANVMLEYDIDEVQALLEKNLSTAMKNLKSLDEDLDLLRDQFTVTEVNMATVYNWDVKRNKDDSTKNKE</sequence>
<evidence type="ECO:0000256" key="6">
    <source>
        <dbReference type="ARBA" id="ARBA00077791"/>
    </source>
</evidence>
<comment type="subunit">
    <text evidence="4">Heterohexamer of two PFD-alpha type and four PFD-beta type subunits. Binds to the C-terminal part of VHL.</text>
</comment>
<dbReference type="CDD" id="cd23156">
    <property type="entry name" value="Prefoldin_3"/>
    <property type="match status" value="1"/>
</dbReference>
<feature type="coiled-coil region" evidence="7">
    <location>
        <begin position="103"/>
        <end position="130"/>
    </location>
</feature>
<dbReference type="InParanoid" id="A0A6P3VA55"/>
<dbReference type="GO" id="GO:0007021">
    <property type="term" value="P:tubulin complex assembly"/>
    <property type="evidence" value="ECO:0007669"/>
    <property type="project" value="TreeGrafter"/>
</dbReference>
<dbReference type="GeneID" id="105741721"/>
<dbReference type="GO" id="GO:0006457">
    <property type="term" value="P:protein folding"/>
    <property type="evidence" value="ECO:0007669"/>
    <property type="project" value="InterPro"/>
</dbReference>
<dbReference type="OrthoDB" id="6375174at2759"/>
<dbReference type="GO" id="GO:0007017">
    <property type="term" value="P:microtubule-based process"/>
    <property type="evidence" value="ECO:0007669"/>
    <property type="project" value="TreeGrafter"/>
</dbReference>
<dbReference type="SUPFAM" id="SSF46579">
    <property type="entry name" value="Prefoldin"/>
    <property type="match status" value="1"/>
</dbReference>
<dbReference type="InterPro" id="IPR004127">
    <property type="entry name" value="Prefoldin_subunit_alpha"/>
</dbReference>
<dbReference type="GO" id="GO:0015631">
    <property type="term" value="F:tubulin binding"/>
    <property type="evidence" value="ECO:0007669"/>
    <property type="project" value="TreeGrafter"/>
</dbReference>
<dbReference type="Gene3D" id="1.10.287.370">
    <property type="match status" value="1"/>
</dbReference>
<dbReference type="Pfam" id="PF02996">
    <property type="entry name" value="Prefoldin"/>
    <property type="match status" value="1"/>
</dbReference>
<gene>
    <name evidence="9" type="primary">LOC105741721</name>
</gene>
<dbReference type="InterPro" id="IPR009053">
    <property type="entry name" value="Prefoldin"/>
</dbReference>
<keyword evidence="7" id="KW-0175">Coiled coil</keyword>
<evidence type="ECO:0000256" key="3">
    <source>
        <dbReference type="ARBA" id="ARBA00024667"/>
    </source>
</evidence>
<keyword evidence="2" id="KW-0143">Chaperone</keyword>
<evidence type="ECO:0000256" key="5">
    <source>
        <dbReference type="ARBA" id="ARBA00067450"/>
    </source>
</evidence>
<dbReference type="FunFam" id="1.10.287.370:FF:000001">
    <property type="entry name" value="Prefoldin subunit 3"/>
    <property type="match status" value="1"/>
</dbReference>
<dbReference type="PANTHER" id="PTHR12409">
    <property type="entry name" value="PREFOLDIN SUBUNIT 3"/>
    <property type="match status" value="1"/>
</dbReference>
<protein>
    <recommendedName>
        <fullName evidence="5">Prefoldin subunit 3</fullName>
    </recommendedName>
    <alternativeName>
        <fullName evidence="6">von Hippel-Lindau-binding protein 1</fullName>
    </alternativeName>
</protein>
<organism evidence="8 9">
    <name type="scientific">Octodon degus</name>
    <name type="common">Degu</name>
    <name type="synonym">Sciurus degus</name>
    <dbReference type="NCBI Taxonomy" id="10160"/>
    <lineage>
        <taxon>Eukaryota</taxon>
        <taxon>Metazoa</taxon>
        <taxon>Chordata</taxon>
        <taxon>Craniata</taxon>
        <taxon>Vertebrata</taxon>
        <taxon>Euteleostomi</taxon>
        <taxon>Mammalia</taxon>
        <taxon>Eutheria</taxon>
        <taxon>Euarchontoglires</taxon>
        <taxon>Glires</taxon>
        <taxon>Rodentia</taxon>
        <taxon>Hystricomorpha</taxon>
        <taxon>Octodontidae</taxon>
        <taxon>Octodon</taxon>
    </lineage>
</organism>
<comment type="function">
    <text evidence="3">Binds specifically to cytosolic chaperonin (c-CPN) and transfers target proteins to it. Binds to nascent polypeptide chain and promotes folding in an environment in which there are many competing pathways for nonnative proteins.</text>
</comment>
<evidence type="ECO:0000256" key="2">
    <source>
        <dbReference type="ARBA" id="ARBA00023186"/>
    </source>
</evidence>